<dbReference type="GO" id="GO:0009143">
    <property type="term" value="P:nucleoside triphosphate catabolic process"/>
    <property type="evidence" value="ECO:0007669"/>
    <property type="project" value="InterPro"/>
</dbReference>
<dbReference type="PANTHER" id="PTHR46523">
    <property type="entry name" value="DCTP PYROPHOSPHATASE 1"/>
    <property type="match status" value="1"/>
</dbReference>
<dbReference type="Gene3D" id="1.10.287.1080">
    <property type="entry name" value="MazG-like"/>
    <property type="match status" value="1"/>
</dbReference>
<evidence type="ECO:0008006" key="2">
    <source>
        <dbReference type="Google" id="ProtNLM"/>
    </source>
</evidence>
<dbReference type="AlphaFoldDB" id="A0A644YT10"/>
<reference evidence="1" key="1">
    <citation type="submission" date="2019-08" db="EMBL/GenBank/DDBJ databases">
        <authorList>
            <person name="Kucharzyk K."/>
            <person name="Murdoch R.W."/>
            <person name="Higgins S."/>
            <person name="Loffler F."/>
        </authorList>
    </citation>
    <scope>NUCLEOTIDE SEQUENCE</scope>
</reference>
<dbReference type="SUPFAM" id="SSF101386">
    <property type="entry name" value="all-alpha NTP pyrophosphatases"/>
    <property type="match status" value="1"/>
</dbReference>
<accession>A0A644YT10</accession>
<dbReference type="InterPro" id="IPR025984">
    <property type="entry name" value="DCTPP"/>
</dbReference>
<protein>
    <recommendedName>
        <fullName evidence="2">NTP pyrophosphohydrolase MazG putative catalytic core domain-containing protein</fullName>
    </recommendedName>
</protein>
<organism evidence="1">
    <name type="scientific">bioreactor metagenome</name>
    <dbReference type="NCBI Taxonomy" id="1076179"/>
    <lineage>
        <taxon>unclassified sequences</taxon>
        <taxon>metagenomes</taxon>
        <taxon>ecological metagenomes</taxon>
    </lineage>
</organism>
<dbReference type="PIRSF" id="PIRSF029826">
    <property type="entry name" value="UCP029826_pph"/>
    <property type="match status" value="1"/>
</dbReference>
<gene>
    <name evidence="1" type="ORF">SDC9_78257</name>
</gene>
<dbReference type="PANTHER" id="PTHR46523:SF1">
    <property type="entry name" value="DCTP PYROPHOSPHATASE 1"/>
    <property type="match status" value="1"/>
</dbReference>
<sequence>MSMDLKELTAEMHRFVATKGWYEPSSPRQQTSRNLAISLSLEAAEVLEHFQWSEQLKDPQALGEELADVALYLLQLASVNQIDLEQAILEKLKKNYTREWEMPNSSGGENDH</sequence>
<dbReference type="Pfam" id="PF12643">
    <property type="entry name" value="MazG-like"/>
    <property type="match status" value="1"/>
</dbReference>
<dbReference type="EMBL" id="VSSQ01006150">
    <property type="protein sequence ID" value="MPM31700.1"/>
    <property type="molecule type" value="Genomic_DNA"/>
</dbReference>
<evidence type="ECO:0000313" key="1">
    <source>
        <dbReference type="EMBL" id="MPM31700.1"/>
    </source>
</evidence>
<proteinExistence type="predicted"/>
<dbReference type="GO" id="GO:0047429">
    <property type="term" value="F:nucleoside triphosphate diphosphatase activity"/>
    <property type="evidence" value="ECO:0007669"/>
    <property type="project" value="InterPro"/>
</dbReference>
<dbReference type="InterPro" id="IPR052555">
    <property type="entry name" value="dCTP_Pyrophosphatase"/>
</dbReference>
<name>A0A644YT10_9ZZZZ</name>
<comment type="caution">
    <text evidence="1">The sequence shown here is derived from an EMBL/GenBank/DDBJ whole genome shotgun (WGS) entry which is preliminary data.</text>
</comment>
<dbReference type="CDD" id="cd11537">
    <property type="entry name" value="NTP-PPase_RS21-C6_like"/>
    <property type="match status" value="1"/>
</dbReference>